<dbReference type="CDD" id="cd00200">
    <property type="entry name" value="WD40"/>
    <property type="match status" value="1"/>
</dbReference>
<dbReference type="InterPro" id="IPR015943">
    <property type="entry name" value="WD40/YVTN_repeat-like_dom_sf"/>
</dbReference>
<dbReference type="FunFam" id="2.130.10.10:FF:000787">
    <property type="entry name" value="sperm-associated antigen 16 protein"/>
    <property type="match status" value="1"/>
</dbReference>
<feature type="repeat" description="WD" evidence="3">
    <location>
        <begin position="534"/>
        <end position="575"/>
    </location>
</feature>
<evidence type="ECO:0000313" key="5">
    <source>
        <dbReference type="EMBL" id="KAJ7345086.1"/>
    </source>
</evidence>
<dbReference type="InterPro" id="IPR050995">
    <property type="entry name" value="WD-F-box_domain-protein"/>
</dbReference>
<sequence length="649" mass="72548">PRSASYLCPGAGRGPSGGKAAPASAAMEEAVTNTSTTTEGTFCLHQVAVTESSEDDYQYEEVPTDDDFSLQEGDEDLAKALYTMQEQAVDAQIMAQQPSQTAKHSLSETPEVVDDFLCNFLIRMGMNRTLDCFQTEWYEMMQRGLLESKDIGFVPDAYTCNQQLERENKYLKKEMESFKFAANKAKELLLKVQKERDFHRMHHKRVVQEKNRLINDIKRLKTHYASYEPMLRQLKEKYETLLREKMLTSLERDRAVGQITGLQATLQSLESGSNIHIPVTRAGHRCEREDGIEGPSQRAVREAREQKVCSGVNPYDPAKDPTKQIGKRYPKDSDFPEDIQVNPYLARAKECVRPLKSGIYRLSNTLKVHDLAVSCLALHPRKDIVVTGSDDRLWKMWAFPNGNIIMKGEGHTDWLSGCCFHPSGTKLVTSSGDTTVRIWDFTKGGCILTLEGHSYAAWDCSWHSCGDFVASASMDKTSKVWDLNSERCRYTLRGHKDSVNSIEFLPFSNIILTSSADKTLSLWDARTGLCAQTFCGHMHSCNHATFNMKGDTIVSCDSYGVLKLWDIRKGAPMVSIDAGPHPGNHVTFDPSGHIVALASNDGTVKTLELKSGQLSSLLGHEDEVQSVIFDHKAEHLISGGSDGTVRIWN</sequence>
<dbReference type="OrthoDB" id="538223at2759"/>
<feature type="repeat" description="WD" evidence="3">
    <location>
        <begin position="366"/>
        <end position="407"/>
    </location>
</feature>
<evidence type="ECO:0000256" key="2">
    <source>
        <dbReference type="ARBA" id="ARBA00022737"/>
    </source>
</evidence>
<dbReference type="Pfam" id="PF00400">
    <property type="entry name" value="WD40"/>
    <property type="match status" value="6"/>
</dbReference>
<dbReference type="Gene3D" id="2.130.10.10">
    <property type="entry name" value="YVTN repeat-like/Quinoprotein amine dehydrogenase"/>
    <property type="match status" value="2"/>
</dbReference>
<dbReference type="InterPro" id="IPR019775">
    <property type="entry name" value="WD40_repeat_CS"/>
</dbReference>
<dbReference type="GO" id="GO:1990716">
    <property type="term" value="C:axonemal central apparatus"/>
    <property type="evidence" value="ECO:0007669"/>
    <property type="project" value="TreeGrafter"/>
</dbReference>
<dbReference type="FunFam" id="2.130.10.10:FF:001413">
    <property type="entry name" value="sperm-associated antigen 16 protein"/>
    <property type="match status" value="1"/>
</dbReference>
<keyword evidence="2" id="KW-0677">Repeat</keyword>
<dbReference type="InterPro" id="IPR020472">
    <property type="entry name" value="WD40_PAC1"/>
</dbReference>
<feature type="region of interest" description="Disordered" evidence="4">
    <location>
        <begin position="1"/>
        <end position="22"/>
    </location>
</feature>
<dbReference type="PROSITE" id="PS50082">
    <property type="entry name" value="WD_REPEATS_2"/>
    <property type="match status" value="6"/>
</dbReference>
<dbReference type="EMBL" id="JAPFRF010000001">
    <property type="protein sequence ID" value="KAJ7345086.1"/>
    <property type="molecule type" value="Genomic_DNA"/>
</dbReference>
<dbReference type="PANTHER" id="PTHR14604:SF3">
    <property type="entry name" value="SPERM-ASSOCIATED ANTIGEN 16 PROTEIN"/>
    <property type="match status" value="1"/>
</dbReference>
<gene>
    <name evidence="5" type="ORF">JRQ81_001036</name>
</gene>
<keyword evidence="1 3" id="KW-0853">WD repeat</keyword>
<feature type="region of interest" description="Disordered" evidence="4">
    <location>
        <begin position="312"/>
        <end position="332"/>
    </location>
</feature>
<evidence type="ECO:0008006" key="7">
    <source>
        <dbReference type="Google" id="ProtNLM"/>
    </source>
</evidence>
<dbReference type="PANTHER" id="PTHR14604">
    <property type="entry name" value="WD40 REPEAT PF20"/>
    <property type="match status" value="1"/>
</dbReference>
<organism evidence="5 6">
    <name type="scientific">Phrynocephalus forsythii</name>
    <dbReference type="NCBI Taxonomy" id="171643"/>
    <lineage>
        <taxon>Eukaryota</taxon>
        <taxon>Metazoa</taxon>
        <taxon>Chordata</taxon>
        <taxon>Craniata</taxon>
        <taxon>Vertebrata</taxon>
        <taxon>Euteleostomi</taxon>
        <taxon>Lepidosauria</taxon>
        <taxon>Squamata</taxon>
        <taxon>Bifurcata</taxon>
        <taxon>Unidentata</taxon>
        <taxon>Episquamata</taxon>
        <taxon>Toxicofera</taxon>
        <taxon>Iguania</taxon>
        <taxon>Acrodonta</taxon>
        <taxon>Agamidae</taxon>
        <taxon>Agaminae</taxon>
        <taxon>Phrynocephalus</taxon>
    </lineage>
</organism>
<proteinExistence type="predicted"/>
<dbReference type="InterPro" id="IPR036322">
    <property type="entry name" value="WD40_repeat_dom_sf"/>
</dbReference>
<dbReference type="InterPro" id="IPR001680">
    <property type="entry name" value="WD40_rpt"/>
</dbReference>
<evidence type="ECO:0000256" key="1">
    <source>
        <dbReference type="ARBA" id="ARBA00022574"/>
    </source>
</evidence>
<evidence type="ECO:0000256" key="4">
    <source>
        <dbReference type="SAM" id="MobiDB-lite"/>
    </source>
</evidence>
<feature type="repeat" description="WD" evidence="3">
    <location>
        <begin position="450"/>
        <end position="491"/>
    </location>
</feature>
<accession>A0A9Q0Y8Z9</accession>
<dbReference type="GO" id="GO:0035082">
    <property type="term" value="P:axoneme assembly"/>
    <property type="evidence" value="ECO:0007669"/>
    <property type="project" value="TreeGrafter"/>
</dbReference>
<feature type="non-terminal residue" evidence="5">
    <location>
        <position position="649"/>
    </location>
</feature>
<feature type="repeat" description="WD" evidence="3">
    <location>
        <begin position="492"/>
        <end position="533"/>
    </location>
</feature>
<dbReference type="PRINTS" id="PR00320">
    <property type="entry name" value="GPROTEINBRPT"/>
</dbReference>
<dbReference type="SMART" id="SM00320">
    <property type="entry name" value="WD40"/>
    <property type="match status" value="7"/>
</dbReference>
<protein>
    <recommendedName>
        <fullName evidence="7">Sperm-associated antigen 16 protein</fullName>
    </recommendedName>
</protein>
<comment type="caution">
    <text evidence="5">The sequence shown here is derived from an EMBL/GenBank/DDBJ whole genome shotgun (WGS) entry which is preliminary data.</text>
</comment>
<dbReference type="SUPFAM" id="SSF50978">
    <property type="entry name" value="WD40 repeat-like"/>
    <property type="match status" value="1"/>
</dbReference>
<dbReference type="PROSITE" id="PS00678">
    <property type="entry name" value="WD_REPEATS_1"/>
    <property type="match status" value="2"/>
</dbReference>
<reference evidence="5" key="1">
    <citation type="journal article" date="2023" name="DNA Res.">
        <title>Chromosome-level genome assembly of Phrynocephalus forsythii using third-generation DNA sequencing and Hi-C analysis.</title>
        <authorList>
            <person name="Qi Y."/>
            <person name="Zhao W."/>
            <person name="Zhao Y."/>
            <person name="Niu C."/>
            <person name="Cao S."/>
            <person name="Zhang Y."/>
        </authorList>
    </citation>
    <scope>NUCLEOTIDE SEQUENCE</scope>
    <source>
        <tissue evidence="5">Muscle</tissue>
    </source>
</reference>
<name>A0A9Q0Y8Z9_9SAUR</name>
<dbReference type="PROSITE" id="PS50294">
    <property type="entry name" value="WD_REPEATS_REGION"/>
    <property type="match status" value="5"/>
</dbReference>
<feature type="repeat" description="WD" evidence="3">
    <location>
        <begin position="617"/>
        <end position="649"/>
    </location>
</feature>
<evidence type="ECO:0000256" key="3">
    <source>
        <dbReference type="PROSITE-ProRule" id="PRU00221"/>
    </source>
</evidence>
<dbReference type="AlphaFoldDB" id="A0A9Q0Y8Z9"/>
<keyword evidence="6" id="KW-1185">Reference proteome</keyword>
<dbReference type="Proteomes" id="UP001142489">
    <property type="component" value="Unassembled WGS sequence"/>
</dbReference>
<evidence type="ECO:0000313" key="6">
    <source>
        <dbReference type="Proteomes" id="UP001142489"/>
    </source>
</evidence>
<feature type="repeat" description="WD" evidence="3">
    <location>
        <begin position="408"/>
        <end position="449"/>
    </location>
</feature>